<organism evidence="2 3">
    <name type="scientific">Devosia enhydra</name>
    <dbReference type="NCBI Taxonomy" id="665118"/>
    <lineage>
        <taxon>Bacteria</taxon>
        <taxon>Pseudomonadati</taxon>
        <taxon>Pseudomonadota</taxon>
        <taxon>Alphaproteobacteria</taxon>
        <taxon>Hyphomicrobiales</taxon>
        <taxon>Devosiaceae</taxon>
        <taxon>Devosia</taxon>
    </lineage>
</organism>
<dbReference type="InterPro" id="IPR013785">
    <property type="entry name" value="Aldolase_TIM"/>
</dbReference>
<dbReference type="AlphaFoldDB" id="A0A1K2I1N5"/>
<proteinExistence type="predicted"/>
<dbReference type="STRING" id="665118.SAMN02983003_2836"/>
<name>A0A1K2I1N5_9HYPH</name>
<evidence type="ECO:0000313" key="2">
    <source>
        <dbReference type="EMBL" id="SFZ85668.1"/>
    </source>
</evidence>
<dbReference type="OrthoDB" id="9778880at2"/>
<dbReference type="RefSeq" id="WP_072344213.1">
    <property type="nucleotide sequence ID" value="NZ_FPKU01000002.1"/>
</dbReference>
<dbReference type="CDD" id="cd00408">
    <property type="entry name" value="DHDPS-like"/>
    <property type="match status" value="1"/>
</dbReference>
<protein>
    <submittedName>
        <fullName evidence="2">Dihydrodipicolinate synthase/N-acetylneuraminate lyase</fullName>
    </submittedName>
</protein>
<evidence type="ECO:0000256" key="1">
    <source>
        <dbReference type="ARBA" id="ARBA00023239"/>
    </source>
</evidence>
<gene>
    <name evidence="2" type="ORF">SAMN02983003_2836</name>
</gene>
<keyword evidence="1 2" id="KW-0456">Lyase</keyword>
<dbReference type="GO" id="GO:0016829">
    <property type="term" value="F:lyase activity"/>
    <property type="evidence" value="ECO:0007669"/>
    <property type="project" value="UniProtKB-KW"/>
</dbReference>
<evidence type="ECO:0000313" key="3">
    <source>
        <dbReference type="Proteomes" id="UP000183447"/>
    </source>
</evidence>
<reference evidence="2 3" key="1">
    <citation type="submission" date="2016-11" db="EMBL/GenBank/DDBJ databases">
        <authorList>
            <person name="Jaros S."/>
            <person name="Januszkiewicz K."/>
            <person name="Wedrychowicz H."/>
        </authorList>
    </citation>
    <scope>NUCLEOTIDE SEQUENCE [LARGE SCALE GENOMIC DNA]</scope>
    <source>
        <strain evidence="2 3">ATCC 23634</strain>
    </source>
</reference>
<dbReference type="SUPFAM" id="SSF51569">
    <property type="entry name" value="Aldolase"/>
    <property type="match status" value="1"/>
</dbReference>
<dbReference type="Proteomes" id="UP000183447">
    <property type="component" value="Unassembled WGS sequence"/>
</dbReference>
<dbReference type="Gene3D" id="3.20.20.70">
    <property type="entry name" value="Aldolase class I"/>
    <property type="match status" value="1"/>
</dbReference>
<dbReference type="EMBL" id="FPKU01000002">
    <property type="protein sequence ID" value="SFZ85668.1"/>
    <property type="molecule type" value="Genomic_DNA"/>
</dbReference>
<accession>A0A1K2I1N5</accession>
<keyword evidence="3" id="KW-1185">Reference proteome</keyword>
<dbReference type="InterPro" id="IPR002220">
    <property type="entry name" value="DapA-like"/>
</dbReference>
<sequence>MPLSPALTPSDFATSVVAVPPIALKPDLTLNLEANAALVRHIGAGGVTILLYGGNANLYNFPLGAYGEVLEMLKGFDGPTSRVITSIGPDFGKMLDQAPLIERSGLKNIMLLPMAFPADSHGVGDGVRRIAARLGFGVVLYLKRDMYVRPETLAKLVDEGAVSFVKYAVDRADPAVDAYLDAVIAAIGPERLASGMGETPIADHLGVRGLASYTSGAVCIAPRTAMRLLALYKSGRTAEALALSEPFLAFERLRSELGGIQVLHDAVTLSGLADMGPIMPMVSNVKARHHDRVRAAAEALLAAERQIAG</sequence>
<dbReference type="SMART" id="SM01130">
    <property type="entry name" value="DHDPS"/>
    <property type="match status" value="1"/>
</dbReference>